<accession>A0A1L3ZSQ4</accession>
<dbReference type="AlphaFoldDB" id="A0A1L3ZSQ4"/>
<name>A0A1L3ZSQ4_9SPHN</name>
<evidence type="ECO:0000313" key="1">
    <source>
        <dbReference type="EMBL" id="API58676.1"/>
    </source>
</evidence>
<dbReference type="GO" id="GO:0003824">
    <property type="term" value="F:catalytic activity"/>
    <property type="evidence" value="ECO:0007669"/>
    <property type="project" value="UniProtKB-ARBA"/>
</dbReference>
<protein>
    <submittedName>
        <fullName evidence="1">Enoyl-CoA hydratase</fullName>
    </submittedName>
</protein>
<dbReference type="InterPro" id="IPR029045">
    <property type="entry name" value="ClpP/crotonase-like_dom_sf"/>
</dbReference>
<dbReference type="NCBIfam" id="NF006140">
    <property type="entry name" value="PRK08290.1"/>
    <property type="match status" value="1"/>
</dbReference>
<dbReference type="RefSeq" id="WP_072596235.1">
    <property type="nucleotide sequence ID" value="NZ_CP018221.1"/>
</dbReference>
<sequence>MVKRVDRDGEFQTIRYETVQPHIARITLNRPESRNAQTPEMLYELNDAFDLAARDDETKVIILAAEGPHFSSGHDLRITDFVGEMDPFEPIGTWCGFTCKGAEGRMAIEQEMFIGLCERWRNLPKITIAQVQGKAIAGGLMLVWPCDLIIAADDASFADNTVAMGVCGAEFFNHPWEFGIRKAKEMLLTSDFVTAQEAQLLGMVNHVVPRSELEQFTLALAGKIAKKPSMALKLVKEAVNAAQDMQGRKNAMQTSFALHQLSHAHNQDLYGLPIDPTGIMSEGVRKQAAWSEPVKSADA</sequence>
<proteinExistence type="predicted"/>
<dbReference type="Pfam" id="PF00378">
    <property type="entry name" value="ECH_1"/>
    <property type="match status" value="2"/>
</dbReference>
<dbReference type="OrthoDB" id="9795613at2"/>
<gene>
    <name evidence="1" type="ORF">BSL82_04585</name>
</gene>
<dbReference type="GO" id="GO:0006635">
    <property type="term" value="P:fatty acid beta-oxidation"/>
    <property type="evidence" value="ECO:0007669"/>
    <property type="project" value="TreeGrafter"/>
</dbReference>
<dbReference type="STRING" id="1921510.BSL82_04585"/>
<dbReference type="PANTHER" id="PTHR11941:SF124">
    <property type="entry name" value="ENOYL-COA HYDRATASE ECHA13-RELATED"/>
    <property type="match status" value="1"/>
</dbReference>
<dbReference type="KEGG" id="sphj:BSL82_04585"/>
<evidence type="ECO:0000313" key="2">
    <source>
        <dbReference type="Proteomes" id="UP000182063"/>
    </source>
</evidence>
<dbReference type="EMBL" id="CP018221">
    <property type="protein sequence ID" value="API58676.1"/>
    <property type="molecule type" value="Genomic_DNA"/>
</dbReference>
<keyword evidence="2" id="KW-1185">Reference proteome</keyword>
<dbReference type="InterPro" id="IPR001753">
    <property type="entry name" value="Enoyl-CoA_hydra/iso"/>
</dbReference>
<reference evidence="2" key="1">
    <citation type="submission" date="2016-11" db="EMBL/GenBank/DDBJ databases">
        <title>Complete Genome Sequence of alachlor-degrading Sphingomonas sp. strain JJ-A5.</title>
        <authorList>
            <person name="Lee H."/>
            <person name="Ka J.-O."/>
        </authorList>
    </citation>
    <scope>NUCLEOTIDE SEQUENCE [LARGE SCALE GENOMIC DNA]</scope>
    <source>
        <strain evidence="2">JJ-A5</strain>
    </source>
</reference>
<dbReference type="Proteomes" id="UP000182063">
    <property type="component" value="Chromosome"/>
</dbReference>
<dbReference type="PANTHER" id="PTHR11941">
    <property type="entry name" value="ENOYL-COA HYDRATASE-RELATED"/>
    <property type="match status" value="1"/>
</dbReference>
<organism evidence="1 2">
    <name type="scientific">Tardibacter chloracetimidivorans</name>
    <dbReference type="NCBI Taxonomy" id="1921510"/>
    <lineage>
        <taxon>Bacteria</taxon>
        <taxon>Pseudomonadati</taxon>
        <taxon>Pseudomonadota</taxon>
        <taxon>Alphaproteobacteria</taxon>
        <taxon>Sphingomonadales</taxon>
        <taxon>Sphingomonadaceae</taxon>
        <taxon>Tardibacter</taxon>
    </lineage>
</organism>
<dbReference type="SUPFAM" id="SSF52096">
    <property type="entry name" value="ClpP/crotonase"/>
    <property type="match status" value="1"/>
</dbReference>
<dbReference type="CDD" id="cd06558">
    <property type="entry name" value="crotonase-like"/>
    <property type="match status" value="1"/>
</dbReference>
<dbReference type="Gene3D" id="3.90.226.10">
    <property type="entry name" value="2-enoyl-CoA Hydratase, Chain A, domain 1"/>
    <property type="match status" value="1"/>
</dbReference>